<name>A0ACC2W1G7_9TREE</name>
<dbReference type="Proteomes" id="UP001241377">
    <property type="component" value="Unassembled WGS sequence"/>
</dbReference>
<reference evidence="1" key="1">
    <citation type="submission" date="2023-04" db="EMBL/GenBank/DDBJ databases">
        <title>Draft Genome sequencing of Naganishia species isolated from polar environments using Oxford Nanopore Technology.</title>
        <authorList>
            <person name="Leo P."/>
            <person name="Venkateswaran K."/>
        </authorList>
    </citation>
    <scope>NUCLEOTIDE SEQUENCE</scope>
    <source>
        <strain evidence="1">MNA-CCFEE 5261</strain>
    </source>
</reference>
<gene>
    <name evidence="1" type="ORF">QFC19_003562</name>
</gene>
<protein>
    <submittedName>
        <fullName evidence="1">Uncharacterized protein</fullName>
    </submittedName>
</protein>
<dbReference type="EMBL" id="JASBWR010000034">
    <property type="protein sequence ID" value="KAJ9105580.1"/>
    <property type="molecule type" value="Genomic_DNA"/>
</dbReference>
<keyword evidence="2" id="KW-1185">Reference proteome</keyword>
<evidence type="ECO:0000313" key="2">
    <source>
        <dbReference type="Proteomes" id="UP001241377"/>
    </source>
</evidence>
<accession>A0ACC2W1G7</accession>
<evidence type="ECO:0000313" key="1">
    <source>
        <dbReference type="EMBL" id="KAJ9105580.1"/>
    </source>
</evidence>
<proteinExistence type="predicted"/>
<comment type="caution">
    <text evidence="1">The sequence shown here is derived from an EMBL/GenBank/DDBJ whole genome shotgun (WGS) entry which is preliminary data.</text>
</comment>
<sequence>MSIKTPTVKLSTSNDEMPLVGMGMWKVPNDVCANTVYEAIKAGVRMFDSSSDYGNEKESGEGLRRALDEGIVKREELFIVSKLWNTYKQPEQVEIQIRRQLQDWQTDYFDLNIGVCNFGGQLLADLMTYAEIPPAVLQIEMHPYNVQQDLIDLCEAYGIRVMAFSTFGPASWLELGVPSATQVESLLTHPVVSKIADAHKVTSGQVLLRWCTQRNIIVIPKTVKPERMVENLKSSTFDLTKEDIEAISQLDKGFRMGNTKVFDPRLAIYA</sequence>
<organism evidence="1 2">
    <name type="scientific">Naganishia cerealis</name>
    <dbReference type="NCBI Taxonomy" id="610337"/>
    <lineage>
        <taxon>Eukaryota</taxon>
        <taxon>Fungi</taxon>
        <taxon>Dikarya</taxon>
        <taxon>Basidiomycota</taxon>
        <taxon>Agaricomycotina</taxon>
        <taxon>Tremellomycetes</taxon>
        <taxon>Filobasidiales</taxon>
        <taxon>Filobasidiaceae</taxon>
        <taxon>Naganishia</taxon>
    </lineage>
</organism>